<evidence type="ECO:0000256" key="4">
    <source>
        <dbReference type="ARBA" id="ARBA00022833"/>
    </source>
</evidence>
<feature type="domain" description="C2H2-type" evidence="8">
    <location>
        <begin position="625"/>
        <end position="653"/>
    </location>
</feature>
<organism evidence="10">
    <name type="scientific">Musca domestica</name>
    <name type="common">House fly</name>
    <dbReference type="NCBI Taxonomy" id="7370"/>
    <lineage>
        <taxon>Eukaryota</taxon>
        <taxon>Metazoa</taxon>
        <taxon>Ecdysozoa</taxon>
        <taxon>Arthropoda</taxon>
        <taxon>Hexapoda</taxon>
        <taxon>Insecta</taxon>
        <taxon>Pterygota</taxon>
        <taxon>Neoptera</taxon>
        <taxon>Endopterygota</taxon>
        <taxon>Diptera</taxon>
        <taxon>Brachycera</taxon>
        <taxon>Muscomorpha</taxon>
        <taxon>Muscoidea</taxon>
        <taxon>Muscidae</taxon>
        <taxon>Musca</taxon>
    </lineage>
</organism>
<dbReference type="SUPFAM" id="SSF57716">
    <property type="entry name" value="Glucocorticoid receptor-like (DNA-binding domain)"/>
    <property type="match status" value="1"/>
</dbReference>
<keyword evidence="2" id="KW-0677">Repeat</keyword>
<feature type="domain" description="C2H2-type" evidence="8">
    <location>
        <begin position="596"/>
        <end position="623"/>
    </location>
</feature>
<gene>
    <name evidence="10" type="primary">101889340</name>
    <name evidence="12" type="synonym">LOC101889340</name>
</gene>
<evidence type="ECO:0000256" key="5">
    <source>
        <dbReference type="PROSITE-ProRule" id="PRU00042"/>
    </source>
</evidence>
<evidence type="ECO:0000313" key="12">
    <source>
        <dbReference type="RefSeq" id="XP_005177071.1"/>
    </source>
</evidence>
<dbReference type="SUPFAM" id="SSF57667">
    <property type="entry name" value="beta-beta-alpha zinc fingers"/>
    <property type="match status" value="2"/>
</dbReference>
<dbReference type="VEuPathDB" id="VectorBase:MDOMA2_000009"/>
<dbReference type="GO" id="GO:0000977">
    <property type="term" value="F:RNA polymerase II transcription regulatory region sequence-specific DNA binding"/>
    <property type="evidence" value="ECO:0007669"/>
    <property type="project" value="TreeGrafter"/>
</dbReference>
<feature type="region of interest" description="Disordered" evidence="7">
    <location>
        <begin position="465"/>
        <end position="564"/>
    </location>
</feature>
<evidence type="ECO:0000259" key="9">
    <source>
        <dbReference type="PROSITE" id="PS51915"/>
    </source>
</evidence>
<keyword evidence="4 6" id="KW-0862">Zinc</keyword>
<evidence type="ECO:0000256" key="3">
    <source>
        <dbReference type="ARBA" id="ARBA00022771"/>
    </source>
</evidence>
<dbReference type="Gene3D" id="3.30.160.60">
    <property type="entry name" value="Classic Zinc Finger"/>
    <property type="match status" value="3"/>
</dbReference>
<dbReference type="GO" id="GO:0005634">
    <property type="term" value="C:nucleus"/>
    <property type="evidence" value="ECO:0007669"/>
    <property type="project" value="InterPro"/>
</dbReference>
<reference evidence="10" key="1">
    <citation type="submission" date="2020-05" db="UniProtKB">
        <authorList>
            <consortium name="EnsemblMetazoa"/>
        </authorList>
    </citation>
    <scope>IDENTIFICATION</scope>
    <source>
        <strain evidence="10">Aabys</strain>
    </source>
</reference>
<feature type="compositionally biased region" description="Basic and acidic residues" evidence="7">
    <location>
        <begin position="188"/>
        <end position="250"/>
    </location>
</feature>
<dbReference type="SMART" id="SM00355">
    <property type="entry name" value="ZnF_C2H2"/>
    <property type="match status" value="4"/>
</dbReference>
<feature type="binding site" evidence="6">
    <location>
        <position position="384"/>
    </location>
    <ligand>
        <name>Zn(2+)</name>
        <dbReference type="ChEBI" id="CHEBI:29105"/>
    </ligand>
</feature>
<feature type="domain" description="ZAD" evidence="9">
    <location>
        <begin position="379"/>
        <end position="454"/>
    </location>
</feature>
<evidence type="ECO:0000256" key="7">
    <source>
        <dbReference type="SAM" id="MobiDB-lite"/>
    </source>
</evidence>
<sequence length="716" mass="79366">MDNSDYNLTSLPPMMNVDGNGQLLMPLPNGQPHQVPPSEQQQEQQPELHHELQPLNPVSSASASLPSSIVQQFSGGVHTPAAAQSQSIVAPDYSGGNVSTHLPLTGFFGASTHLDVLNAGYTPAAVMLPQSHAQPPITAALETPTEHDVNKSHKANSLGDEPTAILAMKLDQNEKDKGADNNTPEAKSVPDDTIKVSDKEGDGKTTKSLDDQTTSAKEKDLENNDKESTEETKTAEGQRSKDVEKEKPAATEDDVVAIDDEEDAEDDEVEEVVDEEEDLDEEEEEEEAEEDEGEAIIPDDGIPPIVIKDKEPTESAEEDEINEKASDEISPEANKTDEKGNENEKPPAEDDKSDKDAEAASSSTLSTRRKQQEEEVDENQCRVCCNKDNLVTLFKKMEDQQTVADMLMLICPSVHIAIKDFLPQFICNTCLDNVIKAVQLKQQCEKTEKELRKKLSRHKNKIRRPAGYVVIDAPLDSDPATDDEQSNDEEFKVSDIASVSPSEDSVSSEESDESKKKKKGRKRRKSSSKSSKSRGAKSGNGSSDEDDGDPIGNHKRKRSDNSSPEVFACDECDHVFHRKQSLVLHRKVHTNEREPIACKICGRMFKIKGAYRTHMERHRDEKNLMKCQKCSRTFLSNIELRRHMIEAHSQSGAIMECLKCKRKFVSASRLESHENRCHGNGKNKKGNDTSNFVVGQDLFKTVAPLTTTYWSDSYSD</sequence>
<dbReference type="EnsemblMetazoa" id="MDOA000526-RA">
    <property type="protein sequence ID" value="MDOA000526-PA"/>
    <property type="gene ID" value="MDOA000526"/>
</dbReference>
<feature type="region of interest" description="Disordered" evidence="7">
    <location>
        <begin position="1"/>
        <end position="48"/>
    </location>
</feature>
<dbReference type="OrthoDB" id="6601382at2759"/>
<dbReference type="AlphaFoldDB" id="A0A1I8M2B8"/>
<feature type="compositionally biased region" description="Acidic residues" evidence="7">
    <location>
        <begin position="479"/>
        <end position="488"/>
    </location>
</feature>
<dbReference type="InterPro" id="IPR013087">
    <property type="entry name" value="Znf_C2H2_type"/>
</dbReference>
<dbReference type="Pfam" id="PF00096">
    <property type="entry name" value="zf-C2H2"/>
    <property type="match status" value="1"/>
</dbReference>
<protein>
    <submittedName>
        <fullName evidence="12">Homeotic protein spalt-major</fullName>
    </submittedName>
</protein>
<feature type="region of interest" description="Disordered" evidence="7">
    <location>
        <begin position="175"/>
        <end position="373"/>
    </location>
</feature>
<dbReference type="VEuPathDB" id="VectorBase:MDOA000526"/>
<evidence type="ECO:0000313" key="10">
    <source>
        <dbReference type="EnsemblMetazoa" id="MDOA000526-PA"/>
    </source>
</evidence>
<feature type="compositionally biased region" description="Polar residues" evidence="7">
    <location>
        <begin position="1"/>
        <end position="10"/>
    </location>
</feature>
<dbReference type="PROSITE" id="PS50157">
    <property type="entry name" value="ZINC_FINGER_C2H2_2"/>
    <property type="match status" value="4"/>
</dbReference>
<feature type="binding site" evidence="6">
    <location>
        <position position="430"/>
    </location>
    <ligand>
        <name>Zn(2+)</name>
        <dbReference type="ChEBI" id="CHEBI:29105"/>
    </ligand>
</feature>
<dbReference type="PROSITE" id="PS51915">
    <property type="entry name" value="ZAD"/>
    <property type="match status" value="1"/>
</dbReference>
<dbReference type="InterPro" id="IPR036236">
    <property type="entry name" value="Znf_C2H2_sf"/>
</dbReference>
<accession>A0A1I8M2B8</accession>
<reference evidence="12" key="2">
    <citation type="submission" date="2025-04" db="UniProtKB">
        <authorList>
            <consortium name="RefSeq"/>
        </authorList>
    </citation>
    <scope>IDENTIFICATION</scope>
    <source>
        <strain evidence="12">Aabys</strain>
    </source>
</reference>
<dbReference type="Gene3D" id="3.40.1800.20">
    <property type="match status" value="1"/>
</dbReference>
<feature type="compositionally biased region" description="Low complexity" evidence="7">
    <location>
        <begin position="31"/>
        <end position="45"/>
    </location>
</feature>
<evidence type="ECO:0000256" key="1">
    <source>
        <dbReference type="ARBA" id="ARBA00022723"/>
    </source>
</evidence>
<evidence type="ECO:0000259" key="8">
    <source>
        <dbReference type="PROSITE" id="PS50157"/>
    </source>
</evidence>
<evidence type="ECO:0000256" key="6">
    <source>
        <dbReference type="PROSITE-ProRule" id="PRU01263"/>
    </source>
</evidence>
<dbReference type="GO" id="GO:0000981">
    <property type="term" value="F:DNA-binding transcription factor activity, RNA polymerase II-specific"/>
    <property type="evidence" value="ECO:0007669"/>
    <property type="project" value="TreeGrafter"/>
</dbReference>
<feature type="domain" description="C2H2-type" evidence="8">
    <location>
        <begin position="655"/>
        <end position="683"/>
    </location>
</feature>
<dbReference type="Pfam" id="PF07776">
    <property type="entry name" value="zf-AD"/>
    <property type="match status" value="1"/>
</dbReference>
<dbReference type="RefSeq" id="XP_005177071.1">
    <property type="nucleotide sequence ID" value="XM_005177014.3"/>
</dbReference>
<dbReference type="SMART" id="SM00868">
    <property type="entry name" value="zf-AD"/>
    <property type="match status" value="1"/>
</dbReference>
<feature type="compositionally biased region" description="Low complexity" evidence="7">
    <location>
        <begin position="295"/>
        <end position="306"/>
    </location>
</feature>
<feature type="compositionally biased region" description="Acidic residues" evidence="7">
    <location>
        <begin position="251"/>
        <end position="294"/>
    </location>
</feature>
<name>A0A1I8M2B8_MUSDO</name>
<dbReference type="KEGG" id="mde:101889340"/>
<feature type="domain" description="C2H2-type" evidence="8">
    <location>
        <begin position="567"/>
        <end position="594"/>
    </location>
</feature>
<keyword evidence="1 6" id="KW-0479">Metal-binding</keyword>
<feature type="binding site" evidence="6">
    <location>
        <position position="427"/>
    </location>
    <ligand>
        <name>Zn(2+)</name>
        <dbReference type="ChEBI" id="CHEBI:29105"/>
    </ligand>
</feature>
<proteinExistence type="predicted"/>
<feature type="compositionally biased region" description="Basic residues" evidence="7">
    <location>
        <begin position="516"/>
        <end position="535"/>
    </location>
</feature>
<feature type="compositionally biased region" description="Basic and acidic residues" evidence="7">
    <location>
        <begin position="334"/>
        <end position="358"/>
    </location>
</feature>
<dbReference type="eggNOG" id="KOG1721">
    <property type="taxonomic scope" value="Eukaryota"/>
</dbReference>
<dbReference type="PANTHER" id="PTHR24379">
    <property type="entry name" value="KRAB AND ZINC FINGER DOMAIN-CONTAINING"/>
    <property type="match status" value="1"/>
</dbReference>
<dbReference type="GO" id="GO:0008270">
    <property type="term" value="F:zinc ion binding"/>
    <property type="evidence" value="ECO:0007669"/>
    <property type="project" value="UniProtKB-UniRule"/>
</dbReference>
<keyword evidence="11" id="KW-1185">Reference proteome</keyword>
<evidence type="ECO:0000256" key="2">
    <source>
        <dbReference type="ARBA" id="ARBA00022737"/>
    </source>
</evidence>
<dbReference type="Proteomes" id="UP001652621">
    <property type="component" value="Unplaced"/>
</dbReference>
<evidence type="ECO:0000313" key="11">
    <source>
        <dbReference type="Proteomes" id="UP001652621"/>
    </source>
</evidence>
<keyword evidence="3 5" id="KW-0863">Zinc-finger</keyword>
<dbReference type="PROSITE" id="PS00028">
    <property type="entry name" value="ZINC_FINGER_C2H2_1"/>
    <property type="match status" value="4"/>
</dbReference>
<dbReference type="PANTHER" id="PTHR24379:SF127">
    <property type="entry name" value="BLOODY FINGERS-RELATED"/>
    <property type="match status" value="1"/>
</dbReference>
<feature type="binding site" evidence="6">
    <location>
        <position position="381"/>
    </location>
    <ligand>
        <name>Zn(2+)</name>
        <dbReference type="ChEBI" id="CHEBI:29105"/>
    </ligand>
</feature>
<dbReference type="GeneID" id="101889340"/>
<dbReference type="InterPro" id="IPR012934">
    <property type="entry name" value="Znf_AD"/>
</dbReference>